<name>A0AAD7TN95_9APHY</name>
<feature type="compositionally biased region" description="Basic and acidic residues" evidence="1">
    <location>
        <begin position="106"/>
        <end position="119"/>
    </location>
</feature>
<proteinExistence type="predicted"/>
<dbReference type="AlphaFoldDB" id="A0AAD7TN95"/>
<keyword evidence="4" id="KW-1185">Reference proteome</keyword>
<feature type="region of interest" description="Disordered" evidence="1">
    <location>
        <begin position="98"/>
        <end position="119"/>
    </location>
</feature>
<feature type="transmembrane region" description="Helical" evidence="2">
    <location>
        <begin position="42"/>
        <end position="63"/>
    </location>
</feature>
<keyword evidence="2" id="KW-0812">Transmembrane</keyword>
<evidence type="ECO:0008006" key="5">
    <source>
        <dbReference type="Google" id="ProtNLM"/>
    </source>
</evidence>
<dbReference type="GO" id="GO:0070072">
    <property type="term" value="P:vacuolar proton-transporting V-type ATPase complex assembly"/>
    <property type="evidence" value="ECO:0007669"/>
    <property type="project" value="InterPro"/>
</dbReference>
<dbReference type="EMBL" id="JAPEVG010000348">
    <property type="protein sequence ID" value="KAJ8468231.1"/>
    <property type="molecule type" value="Genomic_DNA"/>
</dbReference>
<reference evidence="3" key="1">
    <citation type="submission" date="2022-11" db="EMBL/GenBank/DDBJ databases">
        <title>Genome Sequence of Cubamyces cubensis.</title>
        <authorList>
            <person name="Buettner E."/>
        </authorList>
    </citation>
    <scope>NUCLEOTIDE SEQUENCE</scope>
    <source>
        <strain evidence="3">MPL-01</strain>
    </source>
</reference>
<dbReference type="Proteomes" id="UP001215151">
    <property type="component" value="Unassembled WGS sequence"/>
</dbReference>
<comment type="caution">
    <text evidence="3">The sequence shown here is derived from an EMBL/GenBank/DDBJ whole genome shotgun (WGS) entry which is preliminary data.</text>
</comment>
<keyword evidence="2" id="KW-1133">Transmembrane helix</keyword>
<accession>A0AAD7TN95</accession>
<dbReference type="InterPro" id="IPR013945">
    <property type="entry name" value="Pkr1"/>
</dbReference>
<gene>
    <name evidence="3" type="ORF">ONZ51_g9772</name>
</gene>
<dbReference type="PANTHER" id="PTHR28251">
    <property type="entry name" value="V-TYPE ATPASE ASSEMBLY FACTOR PKR1"/>
    <property type="match status" value="1"/>
</dbReference>
<dbReference type="Pfam" id="PF08636">
    <property type="entry name" value="Pkr1"/>
    <property type="match status" value="1"/>
</dbReference>
<dbReference type="PANTHER" id="PTHR28251:SF1">
    <property type="entry name" value="V-TYPE ATPASE ASSEMBLY FACTOR PKR1"/>
    <property type="match status" value="1"/>
</dbReference>
<feature type="compositionally biased region" description="Polar residues" evidence="1">
    <location>
        <begin position="1"/>
        <end position="20"/>
    </location>
</feature>
<dbReference type="GO" id="GO:0005789">
    <property type="term" value="C:endoplasmic reticulum membrane"/>
    <property type="evidence" value="ECO:0007669"/>
    <property type="project" value="TreeGrafter"/>
</dbReference>
<evidence type="ECO:0000313" key="4">
    <source>
        <dbReference type="Proteomes" id="UP001215151"/>
    </source>
</evidence>
<evidence type="ECO:0000313" key="3">
    <source>
        <dbReference type="EMBL" id="KAJ8468231.1"/>
    </source>
</evidence>
<sequence>MASDPNAPSSPTGLSNTTPELPSDGGFFSNILTPGSSLNPTFLRILDSAFALLFAVLFSLFVLTRGNIHLLFLMVIECCLWASVKWFVHELQQVRLQEGASQASDGHTEDKTSTKPKIE</sequence>
<feature type="region of interest" description="Disordered" evidence="1">
    <location>
        <begin position="1"/>
        <end position="22"/>
    </location>
</feature>
<evidence type="ECO:0000256" key="2">
    <source>
        <dbReference type="SAM" id="Phobius"/>
    </source>
</evidence>
<evidence type="ECO:0000256" key="1">
    <source>
        <dbReference type="SAM" id="MobiDB-lite"/>
    </source>
</evidence>
<keyword evidence="2" id="KW-0472">Membrane</keyword>
<protein>
    <recommendedName>
        <fullName evidence="5">V-type ATPase assembly factor PKR1</fullName>
    </recommendedName>
</protein>
<organism evidence="3 4">
    <name type="scientific">Trametes cubensis</name>
    <dbReference type="NCBI Taxonomy" id="1111947"/>
    <lineage>
        <taxon>Eukaryota</taxon>
        <taxon>Fungi</taxon>
        <taxon>Dikarya</taxon>
        <taxon>Basidiomycota</taxon>
        <taxon>Agaricomycotina</taxon>
        <taxon>Agaricomycetes</taxon>
        <taxon>Polyporales</taxon>
        <taxon>Polyporaceae</taxon>
        <taxon>Trametes</taxon>
    </lineage>
</organism>